<comment type="similarity">
    <text evidence="1 6">Belongs to the iron/ascorbate-dependent oxidoreductase family.</text>
</comment>
<keyword evidence="3" id="KW-0847">Vitamin C</keyword>
<dbReference type="Proteomes" id="UP000215914">
    <property type="component" value="Unassembled WGS sequence"/>
</dbReference>
<dbReference type="EC" id="1.14.11.20" evidence="8"/>
<evidence type="ECO:0000256" key="5">
    <source>
        <dbReference type="ARBA" id="ARBA00023004"/>
    </source>
</evidence>
<protein>
    <submittedName>
        <fullName evidence="8">Deacetoxyvindoline 4-hydroxylase</fullName>
        <ecNumber evidence="8">1.14.11.20</ecNumber>
    </submittedName>
</protein>
<dbReference type="Gramene" id="mRNA:HanXRQr2_Chr03g0136191">
    <property type="protein sequence ID" value="mRNA:HanXRQr2_Chr03g0136191"/>
    <property type="gene ID" value="HanXRQr2_Chr03g0136191"/>
</dbReference>
<reference evidence="8" key="1">
    <citation type="journal article" date="2017" name="Nature">
        <title>The sunflower genome provides insights into oil metabolism, flowering and Asterid evolution.</title>
        <authorList>
            <person name="Badouin H."/>
            <person name="Gouzy J."/>
            <person name="Grassa C.J."/>
            <person name="Murat F."/>
            <person name="Staton S.E."/>
            <person name="Cottret L."/>
            <person name="Lelandais-Briere C."/>
            <person name="Owens G.L."/>
            <person name="Carrere S."/>
            <person name="Mayjonade B."/>
            <person name="Legrand L."/>
            <person name="Gill N."/>
            <person name="Kane N.C."/>
            <person name="Bowers J.E."/>
            <person name="Hubner S."/>
            <person name="Bellec A."/>
            <person name="Berard A."/>
            <person name="Berges H."/>
            <person name="Blanchet N."/>
            <person name="Boniface M.C."/>
            <person name="Brunel D."/>
            <person name="Catrice O."/>
            <person name="Chaidir N."/>
            <person name="Claudel C."/>
            <person name="Donnadieu C."/>
            <person name="Faraut T."/>
            <person name="Fievet G."/>
            <person name="Helmstetter N."/>
            <person name="King M."/>
            <person name="Knapp S.J."/>
            <person name="Lai Z."/>
            <person name="Le Paslier M.C."/>
            <person name="Lippi Y."/>
            <person name="Lorenzon L."/>
            <person name="Mandel J.R."/>
            <person name="Marage G."/>
            <person name="Marchand G."/>
            <person name="Marquand E."/>
            <person name="Bret-Mestries E."/>
            <person name="Morien E."/>
            <person name="Nambeesan S."/>
            <person name="Nguyen T."/>
            <person name="Pegot-Espagnet P."/>
            <person name="Pouilly N."/>
            <person name="Raftis F."/>
            <person name="Sallet E."/>
            <person name="Schiex T."/>
            <person name="Thomas J."/>
            <person name="Vandecasteele C."/>
            <person name="Vares D."/>
            <person name="Vear F."/>
            <person name="Vautrin S."/>
            <person name="Crespi M."/>
            <person name="Mangin B."/>
            <person name="Burke J.M."/>
            <person name="Salse J."/>
            <person name="Munos S."/>
            <person name="Vincourt P."/>
            <person name="Rieseberg L.H."/>
            <person name="Langlade N.B."/>
        </authorList>
    </citation>
    <scope>NUCLEOTIDE SEQUENCE</scope>
    <source>
        <tissue evidence="8">Leaves</tissue>
    </source>
</reference>
<feature type="domain" description="Fe2OG dioxygenase" evidence="7">
    <location>
        <begin position="205"/>
        <end position="318"/>
    </location>
</feature>
<evidence type="ECO:0000256" key="6">
    <source>
        <dbReference type="RuleBase" id="RU003682"/>
    </source>
</evidence>
<evidence type="ECO:0000256" key="4">
    <source>
        <dbReference type="ARBA" id="ARBA00023002"/>
    </source>
</evidence>
<keyword evidence="2 6" id="KW-0479">Metal-binding</keyword>
<organism evidence="8 9">
    <name type="scientific">Helianthus annuus</name>
    <name type="common">Common sunflower</name>
    <dbReference type="NCBI Taxonomy" id="4232"/>
    <lineage>
        <taxon>Eukaryota</taxon>
        <taxon>Viridiplantae</taxon>
        <taxon>Streptophyta</taxon>
        <taxon>Embryophyta</taxon>
        <taxon>Tracheophyta</taxon>
        <taxon>Spermatophyta</taxon>
        <taxon>Magnoliopsida</taxon>
        <taxon>eudicotyledons</taxon>
        <taxon>Gunneridae</taxon>
        <taxon>Pentapetalae</taxon>
        <taxon>asterids</taxon>
        <taxon>campanulids</taxon>
        <taxon>Asterales</taxon>
        <taxon>Asteraceae</taxon>
        <taxon>Asteroideae</taxon>
        <taxon>Heliantheae alliance</taxon>
        <taxon>Heliantheae</taxon>
        <taxon>Helianthus</taxon>
    </lineage>
</organism>
<reference evidence="8" key="2">
    <citation type="submission" date="2020-06" db="EMBL/GenBank/DDBJ databases">
        <title>Helianthus annuus Genome sequencing and assembly Release 2.</title>
        <authorList>
            <person name="Gouzy J."/>
            <person name="Langlade N."/>
            <person name="Munos S."/>
        </authorList>
    </citation>
    <scope>NUCLEOTIDE SEQUENCE</scope>
    <source>
        <tissue evidence="8">Leaves</tissue>
    </source>
</reference>
<dbReference type="GO" id="GO:0046872">
    <property type="term" value="F:metal ion binding"/>
    <property type="evidence" value="ECO:0007669"/>
    <property type="project" value="UniProtKB-KW"/>
</dbReference>
<evidence type="ECO:0000259" key="7">
    <source>
        <dbReference type="PROSITE" id="PS51471"/>
    </source>
</evidence>
<proteinExistence type="inferred from homology"/>
<dbReference type="Pfam" id="PF14226">
    <property type="entry name" value="DIOX_N"/>
    <property type="match status" value="1"/>
</dbReference>
<dbReference type="Pfam" id="PF03171">
    <property type="entry name" value="2OG-FeII_Oxy"/>
    <property type="match status" value="1"/>
</dbReference>
<evidence type="ECO:0000256" key="1">
    <source>
        <dbReference type="ARBA" id="ARBA00008056"/>
    </source>
</evidence>
<dbReference type="InterPro" id="IPR005123">
    <property type="entry name" value="Oxoglu/Fe-dep_dioxygenase_dom"/>
</dbReference>
<dbReference type="PANTHER" id="PTHR10209">
    <property type="entry name" value="OXIDOREDUCTASE, 2OG-FE II OXYGENASE FAMILY PROTEIN"/>
    <property type="match status" value="1"/>
</dbReference>
<gene>
    <name evidence="8" type="ORF">HanXRQr2_Chr03g0136191</name>
</gene>
<dbReference type="Gene3D" id="2.60.120.330">
    <property type="entry name" value="B-lactam Antibiotic, Isopenicillin N Synthase, Chain"/>
    <property type="match status" value="1"/>
</dbReference>
<sequence>MTNKMVLNDTSTCQPDRKAELRAFDETKTGVKGLVDAGITKVPRIFHLPSPENLNSQQPELTLPTIDLQGIDNNPIQRKEVIEQVKGALESWGFFQMMIKGVVDFHEQDTEVKKQWYTRDPSGKSRVVYNSNFDLYAAPVTNWRDSFYCTMVPNPPEPQELPSPCRDILLEYSKQVMKLGVCLFELMSEALGLDRNHFVDIGCADGLAVLGHYYPSCPQPELTIGTRDHTDSDFITILLQDHIGGLKVFYEDQWTDVPPMPGALVVNAGDLLQASLSPSTLSLSLFLITNDKFVSAQHKVVANKVGPRVSVASFFTTGSIQTSKVYAPITELLSEDNPAKYRGTTIKEYVDYYRAKGLDGTSALLYFKI</sequence>
<dbReference type="AlphaFoldDB" id="A0A9K3JJT8"/>
<evidence type="ECO:0000256" key="2">
    <source>
        <dbReference type="ARBA" id="ARBA00022723"/>
    </source>
</evidence>
<dbReference type="GO" id="GO:0050590">
    <property type="term" value="F:desacetoxyvindoline 4-hydroxylase activity"/>
    <property type="evidence" value="ECO:0007669"/>
    <property type="project" value="UniProtKB-EC"/>
</dbReference>
<name>A0A9K3JJT8_HELAN</name>
<accession>A0A9K3JJT8</accession>
<dbReference type="GO" id="GO:0031418">
    <property type="term" value="F:L-ascorbic acid binding"/>
    <property type="evidence" value="ECO:0007669"/>
    <property type="project" value="UniProtKB-KW"/>
</dbReference>
<evidence type="ECO:0000313" key="8">
    <source>
        <dbReference type="EMBL" id="KAF5816615.1"/>
    </source>
</evidence>
<keyword evidence="4 6" id="KW-0560">Oxidoreductase</keyword>
<dbReference type="PANTHER" id="PTHR10209:SF884">
    <property type="entry name" value="1-AMINOCYCLOPROPANE-1-CARBOXYLATE OXIDASE HOMOLOG 1-LIKE"/>
    <property type="match status" value="1"/>
</dbReference>
<keyword evidence="5 6" id="KW-0408">Iron</keyword>
<dbReference type="InterPro" id="IPR044861">
    <property type="entry name" value="IPNS-like_FE2OG_OXY"/>
</dbReference>
<evidence type="ECO:0000256" key="3">
    <source>
        <dbReference type="ARBA" id="ARBA00022896"/>
    </source>
</evidence>
<dbReference type="FunFam" id="2.60.120.330:FF:000005">
    <property type="entry name" value="1-aminocyclopropane-1-carboxylate oxidase homolog 1"/>
    <property type="match status" value="1"/>
</dbReference>
<dbReference type="InterPro" id="IPR027443">
    <property type="entry name" value="IPNS-like_sf"/>
</dbReference>
<dbReference type="EMBL" id="MNCJ02000318">
    <property type="protein sequence ID" value="KAF5816615.1"/>
    <property type="molecule type" value="Genomic_DNA"/>
</dbReference>
<evidence type="ECO:0000313" key="9">
    <source>
        <dbReference type="Proteomes" id="UP000215914"/>
    </source>
</evidence>
<comment type="caution">
    <text evidence="8">The sequence shown here is derived from an EMBL/GenBank/DDBJ whole genome shotgun (WGS) entry which is preliminary data.</text>
</comment>
<dbReference type="PROSITE" id="PS51471">
    <property type="entry name" value="FE2OG_OXY"/>
    <property type="match status" value="1"/>
</dbReference>
<keyword evidence="9" id="KW-1185">Reference proteome</keyword>
<dbReference type="SUPFAM" id="SSF51197">
    <property type="entry name" value="Clavaminate synthase-like"/>
    <property type="match status" value="1"/>
</dbReference>
<dbReference type="InterPro" id="IPR026992">
    <property type="entry name" value="DIOX_N"/>
</dbReference>